<reference evidence="2" key="1">
    <citation type="journal article" date="2012" name="Science">
        <title>The Paleozoic origin of enzymatic lignin decomposition reconstructed from 31 fungal genomes.</title>
        <authorList>
            <person name="Floudas D."/>
            <person name="Binder M."/>
            <person name="Riley R."/>
            <person name="Barry K."/>
            <person name="Blanchette R.A."/>
            <person name="Henrissat B."/>
            <person name="Martinez A.T."/>
            <person name="Otillar R."/>
            <person name="Spatafora J.W."/>
            <person name="Yadav J.S."/>
            <person name="Aerts A."/>
            <person name="Benoit I."/>
            <person name="Boyd A."/>
            <person name="Carlson A."/>
            <person name="Copeland A."/>
            <person name="Coutinho P.M."/>
            <person name="de Vries R.P."/>
            <person name="Ferreira P."/>
            <person name="Findley K."/>
            <person name="Foster B."/>
            <person name="Gaskell J."/>
            <person name="Glotzer D."/>
            <person name="Gorecki P."/>
            <person name="Heitman J."/>
            <person name="Hesse C."/>
            <person name="Hori C."/>
            <person name="Igarashi K."/>
            <person name="Jurgens J.A."/>
            <person name="Kallen N."/>
            <person name="Kersten P."/>
            <person name="Kohler A."/>
            <person name="Kuees U."/>
            <person name="Kumar T.K.A."/>
            <person name="Kuo A."/>
            <person name="LaButti K."/>
            <person name="Larrondo L.F."/>
            <person name="Lindquist E."/>
            <person name="Ling A."/>
            <person name="Lombard V."/>
            <person name="Lucas S."/>
            <person name="Lundell T."/>
            <person name="Martin R."/>
            <person name="McLaughlin D.J."/>
            <person name="Morgenstern I."/>
            <person name="Morin E."/>
            <person name="Murat C."/>
            <person name="Nagy L.G."/>
            <person name="Nolan M."/>
            <person name="Ohm R.A."/>
            <person name="Patyshakuliyeva A."/>
            <person name="Rokas A."/>
            <person name="Ruiz-Duenas F.J."/>
            <person name="Sabat G."/>
            <person name="Salamov A."/>
            <person name="Samejima M."/>
            <person name="Schmutz J."/>
            <person name="Slot J.C."/>
            <person name="St John F."/>
            <person name="Stenlid J."/>
            <person name="Sun H."/>
            <person name="Sun S."/>
            <person name="Syed K."/>
            <person name="Tsang A."/>
            <person name="Wiebenga A."/>
            <person name="Young D."/>
            <person name="Pisabarro A."/>
            <person name="Eastwood D.C."/>
            <person name="Martin F."/>
            <person name="Cullen D."/>
            <person name="Grigoriev I.V."/>
            <person name="Hibbett D.S."/>
        </authorList>
    </citation>
    <scope>NUCLEOTIDE SEQUENCE [LARGE SCALE GENOMIC DNA]</scope>
    <source>
        <strain evidence="2">RWD-64-598 SS2</strain>
    </source>
</reference>
<organism evidence="1 2">
    <name type="scientific">Coniophora puteana (strain RWD-64-598)</name>
    <name type="common">Brown rot fungus</name>
    <dbReference type="NCBI Taxonomy" id="741705"/>
    <lineage>
        <taxon>Eukaryota</taxon>
        <taxon>Fungi</taxon>
        <taxon>Dikarya</taxon>
        <taxon>Basidiomycota</taxon>
        <taxon>Agaricomycotina</taxon>
        <taxon>Agaricomycetes</taxon>
        <taxon>Agaricomycetidae</taxon>
        <taxon>Boletales</taxon>
        <taxon>Coniophorineae</taxon>
        <taxon>Coniophoraceae</taxon>
        <taxon>Coniophora</taxon>
    </lineage>
</organism>
<dbReference type="Proteomes" id="UP000053558">
    <property type="component" value="Unassembled WGS sequence"/>
</dbReference>
<dbReference type="GeneID" id="19209490"/>
<dbReference type="KEGG" id="cput:CONPUDRAFT_76351"/>
<dbReference type="AlphaFoldDB" id="A0A5M3MC08"/>
<evidence type="ECO:0000313" key="2">
    <source>
        <dbReference type="Proteomes" id="UP000053558"/>
    </source>
</evidence>
<evidence type="ECO:0000313" key="1">
    <source>
        <dbReference type="EMBL" id="EIW76762.1"/>
    </source>
</evidence>
<protein>
    <submittedName>
        <fullName evidence="1">Uncharacterized protein</fullName>
    </submittedName>
</protein>
<name>A0A5M3MC08_CONPW</name>
<accession>A0A5M3MC08</accession>
<comment type="caution">
    <text evidence="1">The sequence shown here is derived from an EMBL/GenBank/DDBJ whole genome shotgun (WGS) entry which is preliminary data.</text>
</comment>
<dbReference type="EMBL" id="JH711585">
    <property type="protein sequence ID" value="EIW76762.1"/>
    <property type="molecule type" value="Genomic_DNA"/>
</dbReference>
<dbReference type="RefSeq" id="XP_007772929.1">
    <property type="nucleotide sequence ID" value="XM_007774739.1"/>
</dbReference>
<gene>
    <name evidence="1" type="ORF">CONPUDRAFT_76351</name>
</gene>
<sequence length="942" mass="105534">MSLHNIILSDNMLGVNLAKNAHPRIGESHRDFAVEFMPVHAHKKLTLVIRRHTDHHILDQETHCDRPPIHYNKVVCAERHLVAPGPQVLNVVTEPTIILMRHDINNKGFFTIAPWAIQRLFALPDGVCECFTSCLPQTTHEDAARMNKYHRLWQQEVDIIMCVKVKKAQSIKRCIRQAKEDANTDLKNCIHLKSPSLGENLELISTCLQVEKDLGALSDLLSELSRLLRAPSNCPKPCQATTKALDMPIVEPKASSSSQTLLPEQEHFAHMRSTRPPIGSTPDKPTPPGCTHKWMPWGTMLVHHSDHEDGANKPMDMVPETNSEYSSYNDHDANCCGASSSSRDSSPHVSLLLHPLSRKLLGLFIAAPGSGTLSSSVGSFVPRQPLESAKYSSAYNHNHSMSQATDGSISLGFMGSEGYMVSQLHQLQDEMLGLQADVPQLLKKRDAVLAEAKGLWYTHPGLYSAYDLVILLIREYYESLLKTITSKLSCDNWALGNSGSANKVNMGIFYKVHLSKFKAMHCMRWWDKASWTIWDKSSKKQLEADRGSLPYLKKLNCKPLMNQEVKCLRKQVRHFWEGLAEDKKFSVKWAQTSLSAPYLTMQFLRENYEVFRLCNYDWKAKHFCTTKFPEFWQQHLNDKGNKKQKESPDGQENTVESVKHLKLLQEEPHLCQPGLTEEEKEDLYTMPDSASGTKEQCQHVAAVDAVPRDELFSRPASISHQPLAHMLYAPAPAIHSSPPAYPTLLAPTSSLASQMYAAPTVPLAVPQVVTPSQVLPPPSPYLPSDPASRHYSVTAFQLHADKTSQPQLFGPSGTTGLAPCKMLHPMPIVPSTTPAPSHVAWATPTLPTHPKVPLATHADVRPMASASAGITQKKGFHPGTRMNGRSLAGWWWTVRQDQTKVNRDNFALWYKKVLTAVQQQLQDMLPLKTFREHTWGTLHRPP</sequence>
<keyword evidence="2" id="KW-1185">Reference proteome</keyword>
<proteinExistence type="predicted"/>